<dbReference type="InterPro" id="IPR001478">
    <property type="entry name" value="PDZ"/>
</dbReference>
<dbReference type="CDD" id="cd06742">
    <property type="entry name" value="PDZ3_FL-whirlin-like"/>
    <property type="match status" value="1"/>
</dbReference>
<dbReference type="GO" id="GO:0005886">
    <property type="term" value="C:plasma membrane"/>
    <property type="evidence" value="ECO:0007669"/>
    <property type="project" value="TreeGrafter"/>
</dbReference>
<comment type="caution">
    <text evidence="6">The sequence shown here is derived from an EMBL/GenBank/DDBJ whole genome shotgun (WGS) entry which is preliminary data.</text>
</comment>
<dbReference type="SUPFAM" id="SSF50156">
    <property type="entry name" value="PDZ domain-like"/>
    <property type="match status" value="2"/>
</dbReference>
<comment type="subcellular location">
    <subcellularLocation>
        <location evidence="1">Cell projection</location>
    </subcellularLocation>
</comment>
<dbReference type="GO" id="GO:0032426">
    <property type="term" value="C:stereocilium tip"/>
    <property type="evidence" value="ECO:0007669"/>
    <property type="project" value="TreeGrafter"/>
</dbReference>
<accession>A0A850V6T1</accession>
<evidence type="ECO:0000256" key="2">
    <source>
        <dbReference type="ARBA" id="ARBA00022737"/>
    </source>
</evidence>
<dbReference type="GO" id="GO:0060088">
    <property type="term" value="P:auditory receptor cell stereocilium organization"/>
    <property type="evidence" value="ECO:0007669"/>
    <property type="project" value="TreeGrafter"/>
</dbReference>
<dbReference type="Gene3D" id="1.20.1160.20">
    <property type="match status" value="1"/>
</dbReference>
<feature type="compositionally biased region" description="Polar residues" evidence="4">
    <location>
        <begin position="539"/>
        <end position="555"/>
    </location>
</feature>
<reference evidence="6" key="1">
    <citation type="submission" date="2019-10" db="EMBL/GenBank/DDBJ databases">
        <title>Bird 10,000 Genomes (B10K) Project - Family phase.</title>
        <authorList>
            <person name="Zhang G."/>
        </authorList>
    </citation>
    <scope>NUCLEOTIDE SEQUENCE</scope>
    <source>
        <strain evidence="6">B10K-IZ-033-78</strain>
        <tissue evidence="6">Muscle</tissue>
    </source>
</reference>
<dbReference type="GO" id="GO:0002142">
    <property type="term" value="C:stereocilia ankle link complex"/>
    <property type="evidence" value="ECO:0007669"/>
    <property type="project" value="TreeGrafter"/>
</dbReference>
<name>A0A850V6T1_9CORV</name>
<evidence type="ECO:0000256" key="1">
    <source>
        <dbReference type="ARBA" id="ARBA00004316"/>
    </source>
</evidence>
<evidence type="ECO:0000259" key="5">
    <source>
        <dbReference type="PROSITE" id="PS50106"/>
    </source>
</evidence>
<sequence length="700" mass="74565">QVLKGCKKLNLSVHSVGRIPGGYVTNHIYTWVDPQGRSVSPPTGLPHHQNSSLRRDSEKRSHLQLLQEGDEKKVNLVLNEGKSLGLMIRGGAEYSLGIYITGVDKGSEAESTGLKVGDQILEVNGRSFLSIPHDEAVKLLKSSRHLIMTVKDIGRLPHARTTVDETRWITSSQLGETLLSSAGYPQACPCPLQPVFYRGLAGSQVTLSTMVNQTRVMLEEQARHLLNEQERATMGYYLDEYKEGNISVDALVMALFELLNTHAKVRPSAGQGRLLGAGGLSRVTATLWTLSQAPPRRQKPLGEAGPAWGGVWSIPLPVPCHAGAVLAAPAAVPWLSLPSLPSQNTSELEGAGDCHQSSINTLPDVSLDDLSSFPEEPPNFKPPPPPSAPQTLDPCSAQQRLPGKDKPKRPSSDSSQSGLFFVAPRNPSPPAHPPEKDTVSVTSTSTEDSAPSAIYATISPSPHGSRRPAEAQLSLLGQPPIGPFPRVQSPSRLKTPSPEGLQSPPCPALGAGAALAPWPVGARPGRPWRCRPLTPRLSPASTLSQLSDSGQTLSEDSGVDIGEVETSGKDKSRQPGAGKSRSLKEATRSEGAAEGASKPPGLLEPTSCLIRVSKSAPTLGIAIEGGANTRQPLPRIVTIQRGGSAHNCGKLKVGHVILEVNGTGLRGKEHREAARIIAEAFKLKEKDYIDFLVTEFNVAL</sequence>
<feature type="region of interest" description="Disordered" evidence="4">
    <location>
        <begin position="343"/>
        <end position="604"/>
    </location>
</feature>
<dbReference type="Proteomes" id="UP000640999">
    <property type="component" value="Unassembled WGS sequence"/>
</dbReference>
<feature type="compositionally biased region" description="Basic and acidic residues" evidence="4">
    <location>
        <begin position="402"/>
        <end position="411"/>
    </location>
</feature>
<dbReference type="InterPro" id="IPR051844">
    <property type="entry name" value="USH2_Complex_Protein"/>
</dbReference>
<feature type="compositionally biased region" description="Pro residues" evidence="4">
    <location>
        <begin position="375"/>
        <end position="388"/>
    </location>
</feature>
<dbReference type="Gene3D" id="2.30.42.10">
    <property type="match status" value="2"/>
</dbReference>
<feature type="compositionally biased region" description="Low complexity" evidence="4">
    <location>
        <begin position="439"/>
        <end position="449"/>
    </location>
</feature>
<feature type="region of interest" description="Disordered" evidence="4">
    <location>
        <begin position="38"/>
        <end position="59"/>
    </location>
</feature>
<keyword evidence="3" id="KW-0966">Cell projection</keyword>
<dbReference type="InterPro" id="IPR036034">
    <property type="entry name" value="PDZ_sf"/>
</dbReference>
<dbReference type="OrthoDB" id="10029564at2759"/>
<keyword evidence="2" id="KW-0677">Repeat</keyword>
<dbReference type="FunFam" id="2.30.42.10:FF:000087">
    <property type="entry name" value="Whirlin a"/>
    <property type="match status" value="1"/>
</dbReference>
<evidence type="ECO:0000313" key="6">
    <source>
        <dbReference type="EMBL" id="NWH40027.1"/>
    </source>
</evidence>
<organism evidence="6 7">
    <name type="scientific">Chloropsis hardwickii</name>
    <dbReference type="NCBI Taxonomy" id="667144"/>
    <lineage>
        <taxon>Eukaryota</taxon>
        <taxon>Metazoa</taxon>
        <taxon>Chordata</taxon>
        <taxon>Craniata</taxon>
        <taxon>Vertebrata</taxon>
        <taxon>Euteleostomi</taxon>
        <taxon>Archelosauria</taxon>
        <taxon>Archosauria</taxon>
        <taxon>Dinosauria</taxon>
        <taxon>Saurischia</taxon>
        <taxon>Theropoda</taxon>
        <taxon>Coelurosauria</taxon>
        <taxon>Aves</taxon>
        <taxon>Neognathae</taxon>
        <taxon>Neoaves</taxon>
        <taxon>Telluraves</taxon>
        <taxon>Australaves</taxon>
        <taxon>Passeriformes</taxon>
        <taxon>Corvoidea</taxon>
        <taxon>Irenidae</taxon>
        <taxon>Chloropsis</taxon>
    </lineage>
</organism>
<proteinExistence type="predicted"/>
<dbReference type="PANTHER" id="PTHR23116:SF37">
    <property type="entry name" value="WHIRLIN"/>
    <property type="match status" value="1"/>
</dbReference>
<dbReference type="CDD" id="cd06741">
    <property type="entry name" value="PDZ2_FL-whirlin"/>
    <property type="match status" value="1"/>
</dbReference>
<feature type="domain" description="PDZ" evidence="5">
    <location>
        <begin position="609"/>
        <end position="680"/>
    </location>
</feature>
<feature type="non-terminal residue" evidence="6">
    <location>
        <position position="700"/>
    </location>
</feature>
<dbReference type="GO" id="GO:0007605">
    <property type="term" value="P:sensory perception of sound"/>
    <property type="evidence" value="ECO:0007669"/>
    <property type="project" value="TreeGrafter"/>
</dbReference>
<feature type="compositionally biased region" description="Low complexity" evidence="4">
    <location>
        <begin position="508"/>
        <end position="522"/>
    </location>
</feature>
<protein>
    <submittedName>
        <fullName evidence="6">WHRN protein</fullName>
    </submittedName>
</protein>
<dbReference type="PROSITE" id="PS50106">
    <property type="entry name" value="PDZ"/>
    <property type="match status" value="2"/>
</dbReference>
<evidence type="ECO:0000313" key="7">
    <source>
        <dbReference type="Proteomes" id="UP000640999"/>
    </source>
</evidence>
<dbReference type="PANTHER" id="PTHR23116">
    <property type="entry name" value="PDZ DOMAIN CONTAINING WHIRLIN AND HARMONIN-RELATED"/>
    <property type="match status" value="1"/>
</dbReference>
<feature type="non-terminal residue" evidence="6">
    <location>
        <position position="1"/>
    </location>
</feature>
<dbReference type="GO" id="GO:0005929">
    <property type="term" value="C:cilium"/>
    <property type="evidence" value="ECO:0007669"/>
    <property type="project" value="TreeGrafter"/>
</dbReference>
<dbReference type="EMBL" id="WEIW01002490">
    <property type="protein sequence ID" value="NWH40027.1"/>
    <property type="molecule type" value="Genomic_DNA"/>
</dbReference>
<dbReference type="Pfam" id="PF00595">
    <property type="entry name" value="PDZ"/>
    <property type="match status" value="2"/>
</dbReference>
<dbReference type="SMART" id="SM00228">
    <property type="entry name" value="PDZ"/>
    <property type="match status" value="2"/>
</dbReference>
<keyword evidence="7" id="KW-1185">Reference proteome</keyword>
<dbReference type="FunFam" id="2.30.42.10:FF:000079">
    <property type="entry name" value="Whirlin a"/>
    <property type="match status" value="1"/>
</dbReference>
<dbReference type="AlphaFoldDB" id="A0A850V6T1"/>
<dbReference type="GO" id="GO:0001917">
    <property type="term" value="C:photoreceptor inner segment"/>
    <property type="evidence" value="ECO:0007669"/>
    <property type="project" value="TreeGrafter"/>
</dbReference>
<evidence type="ECO:0000256" key="3">
    <source>
        <dbReference type="ARBA" id="ARBA00023273"/>
    </source>
</evidence>
<gene>
    <name evidence="6" type="primary">Whrn</name>
    <name evidence="6" type="ORF">CHLHAR_R11372</name>
</gene>
<feature type="domain" description="PDZ" evidence="5">
    <location>
        <begin position="73"/>
        <end position="143"/>
    </location>
</feature>
<evidence type="ECO:0000256" key="4">
    <source>
        <dbReference type="SAM" id="MobiDB-lite"/>
    </source>
</evidence>